<reference evidence="10" key="1">
    <citation type="submission" date="2020-10" db="EMBL/GenBank/DDBJ databases">
        <authorList>
            <person name="Castelo-Branco R."/>
            <person name="Eusebio N."/>
            <person name="Adriana R."/>
            <person name="Vieira A."/>
            <person name="Brugerolle De Fraissinette N."/>
            <person name="Rezende De Castro R."/>
            <person name="Schneider M.P."/>
            <person name="Vasconcelos V."/>
            <person name="Leao P.N."/>
        </authorList>
    </citation>
    <scope>NUCLEOTIDE SEQUENCE</scope>
    <source>
        <strain evidence="10">LEGE 07157</strain>
    </source>
</reference>
<keyword evidence="3" id="KW-1003">Cell membrane</keyword>
<feature type="transmembrane region" description="Helical" evidence="9">
    <location>
        <begin position="234"/>
        <end position="251"/>
    </location>
</feature>
<evidence type="ECO:0000256" key="1">
    <source>
        <dbReference type="ARBA" id="ARBA00004651"/>
    </source>
</evidence>
<dbReference type="RefSeq" id="WP_194030564.1">
    <property type="nucleotide sequence ID" value="NZ_JADEWZ010000025.1"/>
</dbReference>
<dbReference type="InterPro" id="IPR052157">
    <property type="entry name" value="BCAA_transport_permease"/>
</dbReference>
<dbReference type="InterPro" id="IPR001851">
    <property type="entry name" value="ABC_transp_permease"/>
</dbReference>
<dbReference type="GO" id="GO:0022857">
    <property type="term" value="F:transmembrane transporter activity"/>
    <property type="evidence" value="ECO:0007669"/>
    <property type="project" value="InterPro"/>
</dbReference>
<dbReference type="AlphaFoldDB" id="A0A8J7E168"/>
<gene>
    <name evidence="10" type="ORF">IQ249_16365</name>
</gene>
<dbReference type="PANTHER" id="PTHR11795:SF447">
    <property type="entry name" value="ABC TRANSPORTER PERMEASE PROTEIN"/>
    <property type="match status" value="1"/>
</dbReference>
<keyword evidence="5" id="KW-0029">Amino-acid transport</keyword>
<feature type="transmembrane region" description="Helical" evidence="9">
    <location>
        <begin position="155"/>
        <end position="175"/>
    </location>
</feature>
<evidence type="ECO:0000256" key="6">
    <source>
        <dbReference type="ARBA" id="ARBA00022989"/>
    </source>
</evidence>
<keyword evidence="2" id="KW-0813">Transport</keyword>
<dbReference type="EMBL" id="JADEWZ010000025">
    <property type="protein sequence ID" value="MBE9117476.1"/>
    <property type="molecule type" value="Genomic_DNA"/>
</dbReference>
<evidence type="ECO:0000313" key="11">
    <source>
        <dbReference type="Proteomes" id="UP000654482"/>
    </source>
</evidence>
<dbReference type="Pfam" id="PF02653">
    <property type="entry name" value="BPD_transp_2"/>
    <property type="match status" value="2"/>
</dbReference>
<dbReference type="GO" id="GO:0005886">
    <property type="term" value="C:plasma membrane"/>
    <property type="evidence" value="ECO:0007669"/>
    <property type="project" value="UniProtKB-SubCell"/>
</dbReference>
<keyword evidence="6 9" id="KW-1133">Transmembrane helix</keyword>
<evidence type="ECO:0000256" key="2">
    <source>
        <dbReference type="ARBA" id="ARBA00022448"/>
    </source>
</evidence>
<feature type="transmembrane region" description="Helical" evidence="9">
    <location>
        <begin position="12"/>
        <end position="36"/>
    </location>
</feature>
<evidence type="ECO:0000256" key="3">
    <source>
        <dbReference type="ARBA" id="ARBA00022475"/>
    </source>
</evidence>
<feature type="transmembrane region" description="Helical" evidence="9">
    <location>
        <begin position="124"/>
        <end position="143"/>
    </location>
</feature>
<keyword evidence="4 9" id="KW-0812">Transmembrane</keyword>
<feature type="transmembrane region" description="Helical" evidence="9">
    <location>
        <begin position="375"/>
        <end position="397"/>
    </location>
</feature>
<feature type="transmembrane region" description="Helical" evidence="9">
    <location>
        <begin position="317"/>
        <end position="339"/>
    </location>
</feature>
<organism evidence="10 11">
    <name type="scientific">Lusitaniella coriacea LEGE 07157</name>
    <dbReference type="NCBI Taxonomy" id="945747"/>
    <lineage>
        <taxon>Bacteria</taxon>
        <taxon>Bacillati</taxon>
        <taxon>Cyanobacteriota</taxon>
        <taxon>Cyanophyceae</taxon>
        <taxon>Spirulinales</taxon>
        <taxon>Lusitaniellaceae</taxon>
        <taxon>Lusitaniella</taxon>
    </lineage>
</organism>
<evidence type="ECO:0000256" key="9">
    <source>
        <dbReference type="SAM" id="Phobius"/>
    </source>
</evidence>
<accession>A0A8J7E168</accession>
<feature type="transmembrane region" description="Helical" evidence="9">
    <location>
        <begin position="351"/>
        <end position="369"/>
    </location>
</feature>
<dbReference type="PANTHER" id="PTHR11795">
    <property type="entry name" value="BRANCHED-CHAIN AMINO ACID TRANSPORT SYSTEM PERMEASE PROTEIN LIVH"/>
    <property type="match status" value="1"/>
</dbReference>
<evidence type="ECO:0000256" key="4">
    <source>
        <dbReference type="ARBA" id="ARBA00022692"/>
    </source>
</evidence>
<proteinExistence type="inferred from homology"/>
<evidence type="ECO:0000313" key="10">
    <source>
        <dbReference type="EMBL" id="MBE9117476.1"/>
    </source>
</evidence>
<dbReference type="CDD" id="cd06582">
    <property type="entry name" value="TM_PBP1_LivH_like"/>
    <property type="match status" value="1"/>
</dbReference>
<comment type="similarity">
    <text evidence="8">Belongs to the binding-protein-dependent transport system permease family. LivHM subfamily.</text>
</comment>
<comment type="subcellular location">
    <subcellularLocation>
        <location evidence="1">Cell membrane</location>
        <topology evidence="1">Multi-pass membrane protein</topology>
    </subcellularLocation>
</comment>
<keyword evidence="11" id="KW-1185">Reference proteome</keyword>
<comment type="caution">
    <text evidence="10">The sequence shown here is derived from an EMBL/GenBank/DDBJ whole genome shotgun (WGS) entry which is preliminary data.</text>
</comment>
<dbReference type="GO" id="GO:0006865">
    <property type="term" value="P:amino acid transport"/>
    <property type="evidence" value="ECO:0007669"/>
    <property type="project" value="UniProtKB-KW"/>
</dbReference>
<feature type="transmembrane region" description="Helical" evidence="9">
    <location>
        <begin position="283"/>
        <end position="305"/>
    </location>
</feature>
<name>A0A8J7E168_9CYAN</name>
<feature type="transmembrane region" description="Helical" evidence="9">
    <location>
        <begin position="100"/>
        <end position="118"/>
    </location>
</feature>
<protein>
    <submittedName>
        <fullName evidence="10">Branched-chain amino acid ABC transporter permease</fullName>
    </submittedName>
</protein>
<evidence type="ECO:0000256" key="7">
    <source>
        <dbReference type="ARBA" id="ARBA00023136"/>
    </source>
</evidence>
<sequence>MLEQILEILFNVISIGSVLLLAALGLAIVFGLMGVINLAHGELMMLGAYSTYVVQQGFELWAKDALDYYLWVALPVAFIFTALVGVLLEKGVIRFLYGRPLETLLATWGVSLILRQFVRSVDGVLLIGIALFCLLFFGGMWVLRRRVNWESTRDRAIAILLPLSLAITSIASILLGKNEALTNKWFGSRNLDITFPSWLDENLSPENLPNWLAWLGNWMKSVGLEDFSVPRTRLFIIGLTIVCLLGVYLFLNRSNWGLRIRAVTQNRSMSACLGIPTRQVDAFTFALGSGLAGIAGCAVTLIGSVGPNMGGNYIVDAFMVVVVGGVGNLFGSILAALGISTANYLISVETFVPMFEALQTQVAFLKPLWESFVTFFEFFGTSSMAKVLVFALIIAFLQIRPAGIFPQKGRSVEL</sequence>
<evidence type="ECO:0000256" key="8">
    <source>
        <dbReference type="ARBA" id="ARBA00037998"/>
    </source>
</evidence>
<keyword evidence="7 9" id="KW-0472">Membrane</keyword>
<feature type="transmembrane region" description="Helical" evidence="9">
    <location>
        <begin position="68"/>
        <end position="88"/>
    </location>
</feature>
<evidence type="ECO:0000256" key="5">
    <source>
        <dbReference type="ARBA" id="ARBA00022970"/>
    </source>
</evidence>
<dbReference type="Proteomes" id="UP000654482">
    <property type="component" value="Unassembled WGS sequence"/>
</dbReference>